<dbReference type="Ensembl" id="ENSLACT00000006331.1">
    <property type="protein sequence ID" value="ENSLACP00000006278.1"/>
    <property type="gene ID" value="ENSLACG00000005569.1"/>
</dbReference>
<feature type="active site" description="Proton acceptor" evidence="4">
    <location>
        <position position="166"/>
    </location>
</feature>
<dbReference type="FunFam" id="3.40.1090.10:FF:000003">
    <property type="entry name" value="Patatin-like phospholipase domain-containing protein 2"/>
    <property type="match status" value="1"/>
</dbReference>
<keyword evidence="4" id="KW-0442">Lipid degradation</keyword>
<reference evidence="7" key="1">
    <citation type="submission" date="2011-08" db="EMBL/GenBank/DDBJ databases">
        <title>The draft genome of Latimeria chalumnae.</title>
        <authorList>
            <person name="Di Palma F."/>
            <person name="Alfoldi J."/>
            <person name="Johnson J."/>
            <person name="Berlin A."/>
            <person name="Gnerre S."/>
            <person name="Jaffe D."/>
            <person name="MacCallum I."/>
            <person name="Young S."/>
            <person name="Walker B.J."/>
            <person name="Lander E."/>
            <person name="Lindblad-Toh K."/>
        </authorList>
    </citation>
    <scope>NUCLEOTIDE SEQUENCE [LARGE SCALE GENOMIC DNA]</scope>
    <source>
        <strain evidence="7">Wild caught</strain>
    </source>
</reference>
<dbReference type="GO" id="GO:0004806">
    <property type="term" value="F:triacylglycerol lipase activity"/>
    <property type="evidence" value="ECO:0007669"/>
    <property type="project" value="UniProtKB-EC"/>
</dbReference>
<reference evidence="6" key="2">
    <citation type="submission" date="2025-08" db="UniProtKB">
        <authorList>
            <consortium name="Ensembl"/>
        </authorList>
    </citation>
    <scope>IDENTIFICATION</scope>
</reference>
<organism evidence="6 7">
    <name type="scientific">Latimeria chalumnae</name>
    <name type="common">Coelacanth</name>
    <dbReference type="NCBI Taxonomy" id="7897"/>
    <lineage>
        <taxon>Eukaryota</taxon>
        <taxon>Metazoa</taxon>
        <taxon>Chordata</taxon>
        <taxon>Craniata</taxon>
        <taxon>Vertebrata</taxon>
        <taxon>Euteleostomi</taxon>
        <taxon>Coelacanthiformes</taxon>
        <taxon>Coelacanthidae</taxon>
        <taxon>Latimeria</taxon>
    </lineage>
</organism>
<sequence length="376" mass="42029">VGISNPPPSISFSGCGFLAVYQIGAVQCLQDWAAELLRSAPRVYGASGGSLTAAAVVCGENFDGLKREIHATAKEARKKLLGPFSPSFCLLGNLKKGLYRNLPENAHELATGRLFISMTRLSDQKNIMISEYKSKQEVVQALLCSCFVPVYSGMIPPTFRGERYVDGGLTNMQPEAESNQTITISPFTGETDICPRDASLSFYLYIFGNSSFQLSPENVARVKHALFPPTLVELNDFARQGYHDAILFLQHRKILGRNVPAVKLPLPVDNLCCKDDLCCQNAQDPIDENVLSHAADVYLTWRFEQELNQKVLYYICSEEKEPLDFLSDLLPRHLISSLLPQAFSVGMAYSIGHRIMEWLWEIPDVIFWVVKQTQRI</sequence>
<dbReference type="Pfam" id="PF01734">
    <property type="entry name" value="Patatin"/>
    <property type="match status" value="1"/>
</dbReference>
<dbReference type="GO" id="GO:0005737">
    <property type="term" value="C:cytoplasm"/>
    <property type="evidence" value="ECO:0007669"/>
    <property type="project" value="TreeGrafter"/>
</dbReference>
<protein>
    <recommendedName>
        <fullName evidence="1">triacylglycerol lipase</fullName>
        <ecNumber evidence="1">3.1.1.3</ecNumber>
    </recommendedName>
</protein>
<dbReference type="GO" id="GO:0005811">
    <property type="term" value="C:lipid droplet"/>
    <property type="evidence" value="ECO:0007669"/>
    <property type="project" value="TreeGrafter"/>
</dbReference>
<evidence type="ECO:0000259" key="5">
    <source>
        <dbReference type="PROSITE" id="PS51635"/>
    </source>
</evidence>
<keyword evidence="7" id="KW-1185">Reference proteome</keyword>
<dbReference type="InterPro" id="IPR016035">
    <property type="entry name" value="Acyl_Trfase/lysoPLipase"/>
</dbReference>
<dbReference type="STRING" id="7897.ENSLACP00000006278"/>
<dbReference type="EMBL" id="AFYH01009190">
    <property type="status" value="NOT_ANNOTATED_CDS"/>
    <property type="molecule type" value="Genomic_DNA"/>
</dbReference>
<evidence type="ECO:0000313" key="6">
    <source>
        <dbReference type="Ensembl" id="ENSLACP00000006278.1"/>
    </source>
</evidence>
<dbReference type="GO" id="GO:0055088">
    <property type="term" value="P:lipid homeostasis"/>
    <property type="evidence" value="ECO:0007669"/>
    <property type="project" value="TreeGrafter"/>
</dbReference>
<feature type="short sequence motif" description="DGA/G" evidence="4">
    <location>
        <begin position="166"/>
        <end position="168"/>
    </location>
</feature>
<proteinExistence type="predicted"/>
<accession>H3A9F7</accession>
<reference evidence="6" key="3">
    <citation type="submission" date="2025-09" db="UniProtKB">
        <authorList>
            <consortium name="Ensembl"/>
        </authorList>
    </citation>
    <scope>IDENTIFICATION</scope>
</reference>
<dbReference type="PANTHER" id="PTHR12406">
    <property type="entry name" value="CALCIUM-INDEPENDENT PHOSPHOLIPASE A2 IPLA2 -RELATED"/>
    <property type="match status" value="1"/>
</dbReference>
<dbReference type="InterPro" id="IPR033562">
    <property type="entry name" value="PLPL"/>
</dbReference>
<evidence type="ECO:0000256" key="1">
    <source>
        <dbReference type="ARBA" id="ARBA00013279"/>
    </source>
</evidence>
<name>H3A9F7_LATCH</name>
<dbReference type="EC" id="3.1.1.3" evidence="1"/>
<evidence type="ECO:0000256" key="4">
    <source>
        <dbReference type="PROSITE-ProRule" id="PRU01161"/>
    </source>
</evidence>
<keyword evidence="2 4" id="KW-0378">Hydrolase</keyword>
<dbReference type="GeneTree" id="ENSGT00940000155662"/>
<dbReference type="HOGENOM" id="CLU_018371_0_1_1"/>
<gene>
    <name evidence="6" type="primary">LOC102364578</name>
</gene>
<evidence type="ECO:0000313" key="7">
    <source>
        <dbReference type="Proteomes" id="UP000008672"/>
    </source>
</evidence>
<dbReference type="GO" id="GO:0016020">
    <property type="term" value="C:membrane"/>
    <property type="evidence" value="ECO:0007669"/>
    <property type="project" value="TreeGrafter"/>
</dbReference>
<feature type="short sequence motif" description="GXSXG" evidence="4">
    <location>
        <begin position="45"/>
        <end position="49"/>
    </location>
</feature>
<keyword evidence="3 4" id="KW-0443">Lipid metabolism</keyword>
<dbReference type="GO" id="GO:0019433">
    <property type="term" value="P:triglyceride catabolic process"/>
    <property type="evidence" value="ECO:0007669"/>
    <property type="project" value="TreeGrafter"/>
</dbReference>
<comment type="caution">
    <text evidence="4">Lacks conserved residue(s) required for the propagation of feature annotation.</text>
</comment>
<dbReference type="SUPFAM" id="SSF52151">
    <property type="entry name" value="FabD/lysophospholipase-like"/>
    <property type="match status" value="1"/>
</dbReference>
<dbReference type="PANTHER" id="PTHR12406:SF23">
    <property type="entry name" value="OMEGA-HYDROXYCERAMIDE TRANSACYLASE"/>
    <property type="match status" value="1"/>
</dbReference>
<dbReference type="EMBL" id="AFYH01009188">
    <property type="status" value="NOT_ANNOTATED_CDS"/>
    <property type="molecule type" value="Genomic_DNA"/>
</dbReference>
<dbReference type="AlphaFoldDB" id="H3A9F7"/>
<dbReference type="InParanoid" id="H3A9F7"/>
<dbReference type="eggNOG" id="KOG3773">
    <property type="taxonomic scope" value="Eukaryota"/>
</dbReference>
<dbReference type="Gene3D" id="3.40.1090.10">
    <property type="entry name" value="Cytosolic phospholipase A2 catalytic domain"/>
    <property type="match status" value="1"/>
</dbReference>
<evidence type="ECO:0000256" key="2">
    <source>
        <dbReference type="ARBA" id="ARBA00022801"/>
    </source>
</evidence>
<dbReference type="Proteomes" id="UP000008672">
    <property type="component" value="Unassembled WGS sequence"/>
</dbReference>
<dbReference type="InterPro" id="IPR002641">
    <property type="entry name" value="PNPLA_dom"/>
</dbReference>
<dbReference type="EMBL" id="AFYH01009189">
    <property type="status" value="NOT_ANNOTATED_CDS"/>
    <property type="molecule type" value="Genomic_DNA"/>
</dbReference>
<evidence type="ECO:0000256" key="3">
    <source>
        <dbReference type="ARBA" id="ARBA00023098"/>
    </source>
</evidence>
<dbReference type="OMA" id="EVFYANA"/>
<feature type="active site" description="Nucleophile" evidence="4">
    <location>
        <position position="47"/>
    </location>
</feature>
<dbReference type="PROSITE" id="PS51635">
    <property type="entry name" value="PNPLA"/>
    <property type="match status" value="1"/>
</dbReference>
<feature type="domain" description="PNPLA" evidence="5">
    <location>
        <begin position="10"/>
        <end position="179"/>
    </location>
</feature>